<accession>A0A3N2BEN7</accession>
<proteinExistence type="predicted"/>
<reference evidence="3 4" key="1">
    <citation type="submission" date="2018-11" db="EMBL/GenBank/DDBJ databases">
        <title>Sequencing the genomes of 1000 actinobacteria strains.</title>
        <authorList>
            <person name="Klenk H.-P."/>
        </authorList>
    </citation>
    <scope>NUCLEOTIDE SEQUENCE [LARGE SCALE GENOMIC DNA]</scope>
    <source>
        <strain evidence="3 4">DSM 11294</strain>
    </source>
</reference>
<comment type="caution">
    <text evidence="3">The sequence shown here is derived from an EMBL/GenBank/DDBJ whole genome shotgun (WGS) entry which is preliminary data.</text>
</comment>
<dbReference type="Proteomes" id="UP000280668">
    <property type="component" value="Unassembled WGS sequence"/>
</dbReference>
<sequence>MTERMGVSHRQIGARGAFRHPTDPQGGTRTTHGEQGGALVEFLGGMVVLLVPLVYLVLTLSQVQAAAFAAEGAAREAGRHLATAPSMEQGLRSAQIAVVTAFADHGLVVDASHALDVHCLADPCLEPGAHLGIDVGIEVPLPVPDFLSGAVPVAVPVNASHVVAVPELRGAR</sequence>
<gene>
    <name evidence="3" type="ORF">EDD31_2108</name>
</gene>
<name>A0A3N2BEN7_9MICO</name>
<evidence type="ECO:0000313" key="4">
    <source>
        <dbReference type="Proteomes" id="UP000280668"/>
    </source>
</evidence>
<organism evidence="3 4">
    <name type="scientific">Bogoriella caseilytica</name>
    <dbReference type="NCBI Taxonomy" id="56055"/>
    <lineage>
        <taxon>Bacteria</taxon>
        <taxon>Bacillati</taxon>
        <taxon>Actinomycetota</taxon>
        <taxon>Actinomycetes</taxon>
        <taxon>Micrococcales</taxon>
        <taxon>Bogoriellaceae</taxon>
        <taxon>Bogoriella</taxon>
    </lineage>
</organism>
<feature type="region of interest" description="Disordered" evidence="1">
    <location>
        <begin position="1"/>
        <end position="33"/>
    </location>
</feature>
<keyword evidence="4" id="KW-1185">Reference proteome</keyword>
<feature type="transmembrane region" description="Helical" evidence="2">
    <location>
        <begin position="38"/>
        <end position="58"/>
    </location>
</feature>
<protein>
    <recommendedName>
        <fullName evidence="5">TadE-like protein</fullName>
    </recommendedName>
</protein>
<evidence type="ECO:0000256" key="1">
    <source>
        <dbReference type="SAM" id="MobiDB-lite"/>
    </source>
</evidence>
<keyword evidence="2" id="KW-0812">Transmembrane</keyword>
<evidence type="ECO:0000256" key="2">
    <source>
        <dbReference type="SAM" id="Phobius"/>
    </source>
</evidence>
<evidence type="ECO:0000313" key="3">
    <source>
        <dbReference type="EMBL" id="ROR73720.1"/>
    </source>
</evidence>
<keyword evidence="2" id="KW-0472">Membrane</keyword>
<dbReference type="AlphaFoldDB" id="A0A3N2BEN7"/>
<keyword evidence="2" id="KW-1133">Transmembrane helix</keyword>
<dbReference type="EMBL" id="RKHK01000001">
    <property type="protein sequence ID" value="ROR73720.1"/>
    <property type="molecule type" value="Genomic_DNA"/>
</dbReference>
<evidence type="ECO:0008006" key="5">
    <source>
        <dbReference type="Google" id="ProtNLM"/>
    </source>
</evidence>